<dbReference type="AlphaFoldDB" id="A0AAW9NJM3"/>
<dbReference type="PROSITE" id="PS00688">
    <property type="entry name" value="SIGMA54_INTERACT_3"/>
    <property type="match status" value="1"/>
</dbReference>
<dbReference type="Pfam" id="PF25601">
    <property type="entry name" value="AAA_lid_14"/>
    <property type="match status" value="1"/>
</dbReference>
<dbReference type="PANTHER" id="PTHR32071">
    <property type="entry name" value="TRANSCRIPTIONAL REGULATORY PROTEIN"/>
    <property type="match status" value="1"/>
</dbReference>
<dbReference type="PRINTS" id="PR01590">
    <property type="entry name" value="HTHFIS"/>
</dbReference>
<evidence type="ECO:0000256" key="4">
    <source>
        <dbReference type="ARBA" id="ARBA00023125"/>
    </source>
</evidence>
<dbReference type="InterPro" id="IPR003593">
    <property type="entry name" value="AAA+_ATPase"/>
</dbReference>
<dbReference type="GO" id="GO:0005524">
    <property type="term" value="F:ATP binding"/>
    <property type="evidence" value="ECO:0007669"/>
    <property type="project" value="UniProtKB-KW"/>
</dbReference>
<dbReference type="Gene3D" id="3.40.50.300">
    <property type="entry name" value="P-loop containing nucleotide triphosphate hydrolases"/>
    <property type="match status" value="1"/>
</dbReference>
<evidence type="ECO:0000256" key="5">
    <source>
        <dbReference type="ARBA" id="ARBA00023163"/>
    </source>
</evidence>
<dbReference type="InterPro" id="IPR002197">
    <property type="entry name" value="HTH_Fis"/>
</dbReference>
<dbReference type="InterPro" id="IPR002078">
    <property type="entry name" value="Sigma_54_int"/>
</dbReference>
<dbReference type="Pfam" id="PF02954">
    <property type="entry name" value="HTH_8"/>
    <property type="match status" value="1"/>
</dbReference>
<dbReference type="SMART" id="SM00382">
    <property type="entry name" value="AAA"/>
    <property type="match status" value="1"/>
</dbReference>
<dbReference type="SUPFAM" id="SSF52540">
    <property type="entry name" value="P-loop containing nucleoside triphosphate hydrolases"/>
    <property type="match status" value="1"/>
</dbReference>
<feature type="domain" description="Sigma-54 factor interaction" evidence="6">
    <location>
        <begin position="150"/>
        <end position="380"/>
    </location>
</feature>
<dbReference type="SMART" id="SM00091">
    <property type="entry name" value="PAS"/>
    <property type="match status" value="1"/>
</dbReference>
<dbReference type="RefSeq" id="WP_367407572.1">
    <property type="nucleotide sequence ID" value="NZ_JARNBH010000019.1"/>
</dbReference>
<dbReference type="Gene3D" id="1.10.8.60">
    <property type="match status" value="1"/>
</dbReference>
<keyword evidence="4" id="KW-0238">DNA-binding</keyword>
<proteinExistence type="predicted"/>
<dbReference type="InterPro" id="IPR009057">
    <property type="entry name" value="Homeodomain-like_sf"/>
</dbReference>
<dbReference type="PROSITE" id="PS50112">
    <property type="entry name" value="PAS"/>
    <property type="match status" value="1"/>
</dbReference>
<dbReference type="InterPro" id="IPR035965">
    <property type="entry name" value="PAS-like_dom_sf"/>
</dbReference>
<evidence type="ECO:0000256" key="2">
    <source>
        <dbReference type="ARBA" id="ARBA00022840"/>
    </source>
</evidence>
<dbReference type="InterPro" id="IPR025944">
    <property type="entry name" value="Sigma_54_int_dom_CS"/>
</dbReference>
<dbReference type="PROSITE" id="PS00675">
    <property type="entry name" value="SIGMA54_INTERACT_1"/>
    <property type="match status" value="1"/>
</dbReference>
<comment type="caution">
    <text evidence="8">The sequence shown here is derived from an EMBL/GenBank/DDBJ whole genome shotgun (WGS) entry which is preliminary data.</text>
</comment>
<evidence type="ECO:0000256" key="1">
    <source>
        <dbReference type="ARBA" id="ARBA00022741"/>
    </source>
</evidence>
<protein>
    <submittedName>
        <fullName evidence="8">Sigma 54-interacting transcriptional regulator</fullName>
    </submittedName>
</protein>
<evidence type="ECO:0000259" key="7">
    <source>
        <dbReference type="PROSITE" id="PS50112"/>
    </source>
</evidence>
<sequence length="458" mass="51637">MGKISRDNILFYLEAILKTSKDAVTAVDKTGRVVYWNEAAENTYQIKSNEIIGKNIENYFQMKDIKLYEILKDKQPIFDVYHQPRPDKHILISSSPVFDSDGNLIGAISVDRDITATVKLNDKLSVTNSKLQDLKQQVINQAKNLPFSSIKGSSKIINQIKASAIKVATTDATVLILGESGVGKELFAQAIHESSSRKRKPFVPINCGAIPSPLFESEFFGYEKGSFTGAEKGGKAGKLEEANGGTLFLDELGTMPLDIQVKFLRTLQEGEIYRVGGTKAIKVDIRVIAATNSMLEKMVEKGEFREDLYYRLNVVPLHIPSLQERLEDVPELVNLFIEEFSIKYQKEIQFQTNDIIEIFSSYHWPGNIRELRNFVERLVVMTDDAVLQASDILNMLPQRVKKTTFVNTPITIQDEISLIEKERIKKALENTQGNKTLAAKELGFSRVTLYKKITKYGL</sequence>
<keyword evidence="1" id="KW-0547">Nucleotide-binding</keyword>
<evidence type="ECO:0000256" key="3">
    <source>
        <dbReference type="ARBA" id="ARBA00023015"/>
    </source>
</evidence>
<dbReference type="InterPro" id="IPR025943">
    <property type="entry name" value="Sigma_54_int_dom_ATP-bd_2"/>
</dbReference>
<keyword evidence="2" id="KW-0067">ATP-binding</keyword>
<dbReference type="PANTHER" id="PTHR32071:SF57">
    <property type="entry name" value="C4-DICARBOXYLATE TRANSPORT TRANSCRIPTIONAL REGULATORY PROTEIN DCTD"/>
    <property type="match status" value="1"/>
</dbReference>
<accession>A0AAW9NJM3</accession>
<evidence type="ECO:0000259" key="6">
    <source>
        <dbReference type="PROSITE" id="PS50045"/>
    </source>
</evidence>
<organism evidence="8 9">
    <name type="scientific">Peribacillus castrilensis</name>
    <dbReference type="NCBI Taxonomy" id="2897690"/>
    <lineage>
        <taxon>Bacteria</taxon>
        <taxon>Bacillati</taxon>
        <taxon>Bacillota</taxon>
        <taxon>Bacilli</taxon>
        <taxon>Bacillales</taxon>
        <taxon>Bacillaceae</taxon>
        <taxon>Peribacillus</taxon>
    </lineage>
</organism>
<dbReference type="InterPro" id="IPR027417">
    <property type="entry name" value="P-loop_NTPase"/>
</dbReference>
<dbReference type="Proteomes" id="UP001307168">
    <property type="component" value="Unassembled WGS sequence"/>
</dbReference>
<dbReference type="Pfam" id="PF13426">
    <property type="entry name" value="PAS_9"/>
    <property type="match status" value="1"/>
</dbReference>
<dbReference type="GO" id="GO:0043565">
    <property type="term" value="F:sequence-specific DNA binding"/>
    <property type="evidence" value="ECO:0007669"/>
    <property type="project" value="InterPro"/>
</dbReference>
<dbReference type="Gene3D" id="3.30.450.20">
    <property type="entry name" value="PAS domain"/>
    <property type="match status" value="1"/>
</dbReference>
<dbReference type="InterPro" id="IPR058031">
    <property type="entry name" value="AAA_lid_NorR"/>
</dbReference>
<dbReference type="Pfam" id="PF00158">
    <property type="entry name" value="Sigma54_activat"/>
    <property type="match status" value="1"/>
</dbReference>
<dbReference type="PROSITE" id="PS50045">
    <property type="entry name" value="SIGMA54_INTERACT_4"/>
    <property type="match status" value="1"/>
</dbReference>
<evidence type="ECO:0000313" key="9">
    <source>
        <dbReference type="Proteomes" id="UP001307168"/>
    </source>
</evidence>
<keyword evidence="3" id="KW-0805">Transcription regulation</keyword>
<evidence type="ECO:0000313" key="8">
    <source>
        <dbReference type="EMBL" id="MEC0275325.1"/>
    </source>
</evidence>
<dbReference type="CDD" id="cd00009">
    <property type="entry name" value="AAA"/>
    <property type="match status" value="1"/>
</dbReference>
<dbReference type="SUPFAM" id="SSF55785">
    <property type="entry name" value="PYP-like sensor domain (PAS domain)"/>
    <property type="match status" value="1"/>
</dbReference>
<gene>
    <name evidence="8" type="ORF">P4706_19945</name>
</gene>
<reference evidence="8 9" key="1">
    <citation type="submission" date="2023-03" db="EMBL/GenBank/DDBJ databases">
        <title>Bacillus Genome Sequencing.</title>
        <authorList>
            <person name="Dunlap C."/>
        </authorList>
    </citation>
    <scope>NUCLEOTIDE SEQUENCE [LARGE SCALE GENOMIC DNA]</scope>
    <source>
        <strain evidence="8 9">B-41290</strain>
    </source>
</reference>
<dbReference type="InterPro" id="IPR000014">
    <property type="entry name" value="PAS"/>
</dbReference>
<dbReference type="InterPro" id="IPR025662">
    <property type="entry name" value="Sigma_54_int_dom_ATP-bd_1"/>
</dbReference>
<dbReference type="PROSITE" id="PS00676">
    <property type="entry name" value="SIGMA54_INTERACT_2"/>
    <property type="match status" value="1"/>
</dbReference>
<dbReference type="GO" id="GO:0006355">
    <property type="term" value="P:regulation of DNA-templated transcription"/>
    <property type="evidence" value="ECO:0007669"/>
    <property type="project" value="InterPro"/>
</dbReference>
<name>A0AAW9NJM3_9BACI</name>
<feature type="domain" description="PAS" evidence="7">
    <location>
        <begin position="13"/>
        <end position="64"/>
    </location>
</feature>
<dbReference type="Gene3D" id="1.10.10.60">
    <property type="entry name" value="Homeodomain-like"/>
    <property type="match status" value="1"/>
</dbReference>
<dbReference type="FunFam" id="3.40.50.300:FF:000006">
    <property type="entry name" value="DNA-binding transcriptional regulator NtrC"/>
    <property type="match status" value="1"/>
</dbReference>
<keyword evidence="5" id="KW-0804">Transcription</keyword>
<dbReference type="EMBL" id="JARNBH010000019">
    <property type="protein sequence ID" value="MEC0275325.1"/>
    <property type="molecule type" value="Genomic_DNA"/>
</dbReference>
<dbReference type="NCBIfam" id="TIGR00229">
    <property type="entry name" value="sensory_box"/>
    <property type="match status" value="1"/>
</dbReference>
<dbReference type="SUPFAM" id="SSF46689">
    <property type="entry name" value="Homeodomain-like"/>
    <property type="match status" value="1"/>
</dbReference>
<dbReference type="CDD" id="cd00130">
    <property type="entry name" value="PAS"/>
    <property type="match status" value="1"/>
</dbReference>
<keyword evidence="9" id="KW-1185">Reference proteome</keyword>